<dbReference type="AlphaFoldDB" id="K0RFX7"/>
<organism evidence="2 3">
    <name type="scientific">Thalassiosira oceanica</name>
    <name type="common">Marine diatom</name>
    <dbReference type="NCBI Taxonomy" id="159749"/>
    <lineage>
        <taxon>Eukaryota</taxon>
        <taxon>Sar</taxon>
        <taxon>Stramenopiles</taxon>
        <taxon>Ochrophyta</taxon>
        <taxon>Bacillariophyta</taxon>
        <taxon>Coscinodiscophyceae</taxon>
        <taxon>Thalassiosirophycidae</taxon>
        <taxon>Thalassiosirales</taxon>
        <taxon>Thalassiosiraceae</taxon>
        <taxon>Thalassiosira</taxon>
    </lineage>
</organism>
<sequence length="89" mass="8945">MDVRISLALGIAATVVFDAYLSLRLVLPAVSADPISTSDSTVSPYQIEPTAETSATIRNGSANSSADAAATAADAEDDDDCAAPSSSIP</sequence>
<dbReference type="Proteomes" id="UP000266841">
    <property type="component" value="Unassembled WGS sequence"/>
</dbReference>
<comment type="caution">
    <text evidence="2">The sequence shown here is derived from an EMBL/GenBank/DDBJ whole genome shotgun (WGS) entry which is preliminary data.</text>
</comment>
<feature type="region of interest" description="Disordered" evidence="1">
    <location>
        <begin position="52"/>
        <end position="89"/>
    </location>
</feature>
<evidence type="ECO:0000313" key="3">
    <source>
        <dbReference type="Proteomes" id="UP000266841"/>
    </source>
</evidence>
<feature type="non-terminal residue" evidence="2">
    <location>
        <position position="89"/>
    </location>
</feature>
<reference evidence="2 3" key="1">
    <citation type="journal article" date="2012" name="Genome Biol.">
        <title>Genome and low-iron response of an oceanic diatom adapted to chronic iron limitation.</title>
        <authorList>
            <person name="Lommer M."/>
            <person name="Specht M."/>
            <person name="Roy A.S."/>
            <person name="Kraemer L."/>
            <person name="Andreson R."/>
            <person name="Gutowska M.A."/>
            <person name="Wolf J."/>
            <person name="Bergner S.V."/>
            <person name="Schilhabel M.B."/>
            <person name="Klostermeier U.C."/>
            <person name="Beiko R.G."/>
            <person name="Rosenstiel P."/>
            <person name="Hippler M."/>
            <person name="Laroche J."/>
        </authorList>
    </citation>
    <scope>NUCLEOTIDE SEQUENCE [LARGE SCALE GENOMIC DNA]</scope>
    <source>
        <strain evidence="2 3">CCMP1005</strain>
    </source>
</reference>
<accession>K0RFX7</accession>
<proteinExistence type="predicted"/>
<dbReference type="EMBL" id="AGNL01046526">
    <property type="protein sequence ID" value="EJK47871.1"/>
    <property type="molecule type" value="Genomic_DNA"/>
</dbReference>
<name>K0RFX7_THAOC</name>
<evidence type="ECO:0000313" key="2">
    <source>
        <dbReference type="EMBL" id="EJK47871.1"/>
    </source>
</evidence>
<keyword evidence="3" id="KW-1185">Reference proteome</keyword>
<gene>
    <name evidence="2" type="ORF">THAOC_33382</name>
</gene>
<evidence type="ECO:0000256" key="1">
    <source>
        <dbReference type="SAM" id="MobiDB-lite"/>
    </source>
</evidence>
<feature type="compositionally biased region" description="Low complexity" evidence="1">
    <location>
        <begin position="61"/>
        <end position="73"/>
    </location>
</feature>
<protein>
    <submittedName>
        <fullName evidence="2">Uncharacterized protein</fullName>
    </submittedName>
</protein>